<evidence type="ECO:0000313" key="10">
    <source>
        <dbReference type="Proteomes" id="UP000006657"/>
    </source>
</evidence>
<dbReference type="eggNOG" id="COG1629">
    <property type="taxonomic scope" value="Bacteria"/>
</dbReference>
<dbReference type="InterPro" id="IPR012910">
    <property type="entry name" value="Plug_dom"/>
</dbReference>
<dbReference type="GO" id="GO:0009279">
    <property type="term" value="C:cell outer membrane"/>
    <property type="evidence" value="ECO:0007669"/>
    <property type="project" value="UniProtKB-SubCell"/>
</dbReference>
<dbReference type="STRING" id="709991.Odosp_1887"/>
<evidence type="ECO:0000256" key="6">
    <source>
        <dbReference type="ARBA" id="ARBA00023237"/>
    </source>
</evidence>
<dbReference type="Gene3D" id="2.170.130.10">
    <property type="entry name" value="TonB-dependent receptor, plug domain"/>
    <property type="match status" value="1"/>
</dbReference>
<dbReference type="Pfam" id="PF13715">
    <property type="entry name" value="CarbopepD_reg_2"/>
    <property type="match status" value="1"/>
</dbReference>
<dbReference type="InterPro" id="IPR023996">
    <property type="entry name" value="TonB-dep_OMP_SusC/RagA"/>
</dbReference>
<evidence type="ECO:0000259" key="8">
    <source>
        <dbReference type="Pfam" id="PF07715"/>
    </source>
</evidence>
<accession>F9Z7H1</accession>
<keyword evidence="4 7" id="KW-0812">Transmembrane</keyword>
<feature type="domain" description="TonB-dependent receptor plug" evidence="8">
    <location>
        <begin position="231"/>
        <end position="333"/>
    </location>
</feature>
<dbReference type="InterPro" id="IPR037066">
    <property type="entry name" value="Plug_dom_sf"/>
</dbReference>
<dbReference type="Gene3D" id="2.40.170.20">
    <property type="entry name" value="TonB-dependent receptor, beta-barrel domain"/>
    <property type="match status" value="1"/>
</dbReference>
<evidence type="ECO:0000256" key="4">
    <source>
        <dbReference type="ARBA" id="ARBA00022692"/>
    </source>
</evidence>
<keyword evidence="3 7" id="KW-1134">Transmembrane beta strand</keyword>
<dbReference type="KEGG" id="osp:Odosp_1887"/>
<dbReference type="SUPFAM" id="SSF49464">
    <property type="entry name" value="Carboxypeptidase regulatory domain-like"/>
    <property type="match status" value="1"/>
</dbReference>
<organism evidence="9 10">
    <name type="scientific">Odoribacter splanchnicus (strain ATCC 29572 / DSM 20712 / CIP 104287 / JCM 15291 / NCTC 10825 / 1651/6)</name>
    <name type="common">Bacteroides splanchnicus</name>
    <dbReference type="NCBI Taxonomy" id="709991"/>
    <lineage>
        <taxon>Bacteria</taxon>
        <taxon>Pseudomonadati</taxon>
        <taxon>Bacteroidota</taxon>
        <taxon>Bacteroidia</taxon>
        <taxon>Bacteroidales</taxon>
        <taxon>Odoribacteraceae</taxon>
        <taxon>Odoribacter</taxon>
    </lineage>
</organism>
<dbReference type="PROSITE" id="PS52016">
    <property type="entry name" value="TONB_DEPENDENT_REC_3"/>
    <property type="match status" value="1"/>
</dbReference>
<keyword evidence="5 7" id="KW-0472">Membrane</keyword>
<dbReference type="Gene3D" id="2.60.40.1120">
    <property type="entry name" value="Carboxypeptidase-like, regulatory domain"/>
    <property type="match status" value="1"/>
</dbReference>
<evidence type="ECO:0000256" key="7">
    <source>
        <dbReference type="PROSITE-ProRule" id="PRU01360"/>
    </source>
</evidence>
<dbReference type="Proteomes" id="UP000006657">
    <property type="component" value="Chromosome"/>
</dbReference>
<gene>
    <name evidence="9" type="ordered locus">Odosp_1887</name>
</gene>
<dbReference type="SUPFAM" id="SSF56935">
    <property type="entry name" value="Porins"/>
    <property type="match status" value="1"/>
</dbReference>
<dbReference type="GeneID" id="61275113"/>
<dbReference type="PaxDb" id="709991-Odosp_1887"/>
<dbReference type="OrthoDB" id="9768177at2"/>
<evidence type="ECO:0000256" key="5">
    <source>
        <dbReference type="ARBA" id="ARBA00023136"/>
    </source>
</evidence>
<dbReference type="AlphaFoldDB" id="F9Z7H1"/>
<keyword evidence="9" id="KW-0675">Receptor</keyword>
<evidence type="ECO:0000313" key="9">
    <source>
        <dbReference type="EMBL" id="ADY32896.1"/>
    </source>
</evidence>
<dbReference type="InterPro" id="IPR039426">
    <property type="entry name" value="TonB-dep_rcpt-like"/>
</dbReference>
<dbReference type="eggNOG" id="COG4206">
    <property type="taxonomic scope" value="Bacteria"/>
</dbReference>
<dbReference type="InterPro" id="IPR036942">
    <property type="entry name" value="Beta-barrel_TonB_sf"/>
</dbReference>
<keyword evidence="10" id="KW-1185">Reference proteome</keyword>
<dbReference type="Pfam" id="PF07715">
    <property type="entry name" value="Plug"/>
    <property type="match status" value="1"/>
</dbReference>
<dbReference type="NCBIfam" id="TIGR04056">
    <property type="entry name" value="OMP_RagA_SusC"/>
    <property type="match status" value="1"/>
</dbReference>
<protein>
    <submittedName>
        <fullName evidence="9">TonB-dependent receptor plug</fullName>
    </submittedName>
</protein>
<keyword evidence="6 7" id="KW-0998">Cell outer membrane</keyword>
<dbReference type="RefSeq" id="WP_013612094.1">
    <property type="nucleotide sequence ID" value="NC_015160.1"/>
</dbReference>
<reference evidence="9 10" key="1">
    <citation type="journal article" date="2011" name="Stand. Genomic Sci.">
        <title>Complete genome sequence of Odoribacter splanchnicus type strain (1651/6).</title>
        <authorList>
            <consortium name="US DOE Joint Genome Institute (JGI-PGF)"/>
            <person name="Goker M."/>
            <person name="Gronow S."/>
            <person name="Zeytun A."/>
            <person name="Nolan M."/>
            <person name="Lucas S."/>
            <person name="Lapidus A."/>
            <person name="Hammon N."/>
            <person name="Deshpande S."/>
            <person name="Cheng J.F."/>
            <person name="Pitluck S."/>
            <person name="Liolios K."/>
            <person name="Pagani I."/>
            <person name="Ivanova N."/>
            <person name="Mavromatis K."/>
            <person name="Ovchinikova G."/>
            <person name="Pati A."/>
            <person name="Tapia R."/>
            <person name="Han C."/>
            <person name="Goodwin L."/>
            <person name="Chen A."/>
            <person name="Palaniappan K."/>
            <person name="Land M."/>
            <person name="Hauser L."/>
            <person name="Jeffries C.D."/>
            <person name="Brambilla E.M."/>
            <person name="Rohde M."/>
            <person name="Detter J.C."/>
            <person name="Woyke T."/>
            <person name="Bristow J."/>
            <person name="Markowitz V."/>
            <person name="Hugenholtz P."/>
            <person name="Eisen J.A."/>
            <person name="Kyrpides N.C."/>
            <person name="Klenk H.P."/>
        </authorList>
    </citation>
    <scope>NUCLEOTIDE SEQUENCE [LARGE SCALE GENOMIC DNA]</scope>
    <source>
        <strain evidence="10">ATCC 29572 / DSM 20712 / JCM 15291 / NCTC 10825 / 1651/6</strain>
    </source>
</reference>
<dbReference type="HOGENOM" id="CLU_004317_0_1_10"/>
<comment type="subcellular location">
    <subcellularLocation>
        <location evidence="1 7">Cell outer membrane</location>
        <topology evidence="1 7">Multi-pass membrane protein</topology>
    </subcellularLocation>
</comment>
<keyword evidence="2 7" id="KW-0813">Transport</keyword>
<name>F9Z7H1_ODOSD</name>
<evidence type="ECO:0000256" key="3">
    <source>
        <dbReference type="ARBA" id="ARBA00022452"/>
    </source>
</evidence>
<dbReference type="NCBIfam" id="TIGR04057">
    <property type="entry name" value="SusC_RagA_signa"/>
    <property type="match status" value="1"/>
</dbReference>
<dbReference type="InterPro" id="IPR023997">
    <property type="entry name" value="TonB-dep_OMP_SusC/RagA_CS"/>
</dbReference>
<comment type="similarity">
    <text evidence="7">Belongs to the TonB-dependent receptor family.</text>
</comment>
<dbReference type="InterPro" id="IPR008969">
    <property type="entry name" value="CarboxyPept-like_regulatory"/>
</dbReference>
<evidence type="ECO:0000256" key="1">
    <source>
        <dbReference type="ARBA" id="ARBA00004571"/>
    </source>
</evidence>
<dbReference type="EMBL" id="CP002544">
    <property type="protein sequence ID" value="ADY32896.1"/>
    <property type="molecule type" value="Genomic_DNA"/>
</dbReference>
<dbReference type="BioCyc" id="OSPL709991:G1GRN-1914-MONOMER"/>
<proteinExistence type="inferred from homology"/>
<sequence>MKKRWLKNTILWEKIWLKKMFWRMNYLACFLLLGVLSVSAEVYSQEGMISLKMKDVSLVEVFNEITRKTGYDFLYNYDVVQHKGNVSVNAKTVQLKTLLRDLLSSKDLEYEFKDDVIIVRNRTDEFVQVIPQSVKKRTVVGTVKDSKGEPIPGASIIVKGTQTGVATDIDGKFEIRVDDVAGVIFQISFVGMKNKEVKLGTSNVLNVVLESDTKALEEVIVTGYQTISRERATGAFDIVSVAQITKPTSDIATRLIGTTAGVQNRLDSNGKLVFEIRGQTSLNTDNARPLVVVDGFAVEDEFSSINPNDVESITILKDAAAASIWGARSANGVIVVTTKKGKQETTKGARVNVSAFAKISRKLDLDTYRPFASSADVVDYEQRGFSTNFFGGPWSPIDDSYTNAQSGYSQAVVAMNEHRLGFISESDMNKVLEKLKMQDNKSQIKKYLLQLPVTQQYNVNISGVTDRMTNMLSLMYENEKNNFKENNTDRFLVNYRTNVKLFKWLDFNFSGMLQYNEIDNSGSRNGILGLFPYDMLVGENGERISVPHNYYMPILERHVPMEKFPYADWTYNPITEIENQKLMTKQLNARIQTGLVVSLWKGLSLDSKIQYEMYNTNIENIYNDKTFYVRSTVNQASTWDHKIDKITANLPVGGIKEMSKEEIRAYSFRNQLNFNYTFADKHDVSVIVGTEVNQRVKQTTSYPLTYGYDDDRLTVGLFPNGPTKTKNWMGWSQTFNYTNAFSYTTDRYFSLFGNASYTFDGKYTASGSIRTDASNLITDDPKYRYAPFWSVGLGWQIGKENFMKDFAWLDRLNIRVTYGYNGNVDKSTSFRPLISVSATQNTYTHEITSSVSSFGNPSLRWEKTGTWDVGVDYSFWGGKLCGKLDVYNKQGKDLITSMTIPAVNGTKSQKLNTAKMANRGLELEVGSTLSILGADITWTGSLNFSYNKNKIISLYKATYNAYDLYGGGTSAYVEGHNSNSLWTFKYAGVVNKGTDDNPNWQPVVQGAGEDLYDFTTWTPGDGRDYMLDMGTKVAPYTLGYSNTFKIFDFDLSFIITGKFGHKFKRCSFNYPSMSGGSAKPNKMYKEVLEADPMKMIPIPFDKEEPRYYFWDRFYPYMDYLVESASHIRIQEVNITYNMPSRWLSKIGIASFQIYARAPRMVA</sequence>
<evidence type="ECO:0000256" key="2">
    <source>
        <dbReference type="ARBA" id="ARBA00022448"/>
    </source>
</evidence>